<dbReference type="SUPFAM" id="SSF51735">
    <property type="entry name" value="NAD(P)-binding Rossmann-fold domains"/>
    <property type="match status" value="1"/>
</dbReference>
<dbReference type="PRINTS" id="PR00081">
    <property type="entry name" value="GDHRDH"/>
</dbReference>
<reference evidence="5 6" key="2">
    <citation type="submission" date="2013-10" db="EMBL/GenBank/DDBJ databases">
        <title>The Genome Sequence of Fusobacterium nucleatum subsp. animalis D11.</title>
        <authorList>
            <consortium name="The Broad Institute Genomics Platform"/>
            <person name="Earl A."/>
            <person name="Ward D."/>
            <person name="Feldgarden M."/>
            <person name="Gevers D."/>
            <person name="Kostic A."/>
            <person name="Garrett W."/>
            <person name="Young S.K."/>
            <person name="Zeng Q."/>
            <person name="Gargeya S."/>
            <person name="Fitzgerald M."/>
            <person name="Abouelleil A."/>
            <person name="Alvarado L."/>
            <person name="Berlin A.M."/>
            <person name="Chapman S.B."/>
            <person name="Gainer-Dewar J."/>
            <person name="Goldberg J."/>
            <person name="Gnerre S."/>
            <person name="Griggs A."/>
            <person name="Gujja S."/>
            <person name="Hansen M."/>
            <person name="Howarth C."/>
            <person name="Imamovic A."/>
            <person name="Ireland A."/>
            <person name="Larimer J."/>
            <person name="McCowan C."/>
            <person name="Murphy C."/>
            <person name="Pearson M."/>
            <person name="Poon T.W."/>
            <person name="Priest M."/>
            <person name="Roberts A."/>
            <person name="Saif S."/>
            <person name="Shea T."/>
            <person name="Sykes S."/>
            <person name="Wortman J."/>
            <person name="Nusbaum C."/>
            <person name="Birren B."/>
        </authorList>
    </citation>
    <scope>NUCLEOTIDE SEQUENCE [LARGE SCALE GENOMIC DNA]</scope>
    <source>
        <strain evidence="5 6">D11</strain>
    </source>
</reference>
<dbReference type="InterPro" id="IPR036291">
    <property type="entry name" value="NAD(P)-bd_dom_sf"/>
</dbReference>
<reference evidence="6" key="1">
    <citation type="submission" date="2009-02" db="EMBL/GenBank/DDBJ databases">
        <title>The Genome Sequence of Shigella sp. D9.</title>
        <authorList>
            <consortium name="The Broad Institute Genome Sequencing Platform"/>
            <person name="Ward D."/>
            <person name="Young S.K."/>
            <person name="Kodira C.D."/>
            <person name="Zeng Q."/>
            <person name="Koehrsen M."/>
            <person name="Alvarado L."/>
            <person name="Berlin A."/>
            <person name="Borenstein D."/>
            <person name="Chen Z."/>
            <person name="Engels R."/>
            <person name="Freedman E."/>
            <person name="Gellesch M."/>
            <person name="Goldberg J."/>
            <person name="Griggs A."/>
            <person name="Gujja S."/>
            <person name="Heiman D."/>
            <person name="Hepburn T."/>
            <person name="Howarth C."/>
            <person name="Jen D."/>
            <person name="Larson L."/>
            <person name="Lewis B."/>
            <person name="Mehta T."/>
            <person name="Park D."/>
            <person name="Pearson M."/>
            <person name="Roberts A."/>
            <person name="Saif S."/>
            <person name="Shea T."/>
            <person name="Shenoy N."/>
            <person name="Sisk P."/>
            <person name="Stolte C."/>
            <person name="Sykes S."/>
            <person name="Walk T."/>
            <person name="White J."/>
            <person name="Yandava C."/>
            <person name="Allen-Vercoe E."/>
            <person name="Strauss J."/>
            <person name="Sibley C."/>
            <person name="White A."/>
            <person name="Ambrose C."/>
            <person name="Lander E."/>
            <person name="Nusbaum C."/>
            <person name="Galagan J."/>
            <person name="Birren B."/>
        </authorList>
    </citation>
    <scope>NUCLEOTIDE SEQUENCE [LARGE SCALE GENOMIC DNA]</scope>
    <source>
        <strain evidence="6">D11</strain>
    </source>
</reference>
<feature type="non-terminal residue" evidence="5">
    <location>
        <position position="1"/>
    </location>
</feature>
<dbReference type="PIRSF" id="PIRSF000126">
    <property type="entry name" value="11-beta-HSD1"/>
    <property type="match status" value="1"/>
</dbReference>
<evidence type="ECO:0000256" key="2">
    <source>
        <dbReference type="ARBA" id="ARBA00023002"/>
    </source>
</evidence>
<dbReference type="AlphaFoldDB" id="A0A0K9CNF6"/>
<dbReference type="InterPro" id="IPR002347">
    <property type="entry name" value="SDR_fam"/>
</dbReference>
<keyword evidence="4" id="KW-1133">Transmembrane helix</keyword>
<evidence type="ECO:0000313" key="5">
    <source>
        <dbReference type="EMBL" id="KMV75847.1"/>
    </source>
</evidence>
<comment type="similarity">
    <text evidence="1 3">Belongs to the short-chain dehydrogenases/reductases (SDR) family.</text>
</comment>
<keyword evidence="2" id="KW-0560">Oxidoreductase</keyword>
<dbReference type="Gene3D" id="3.40.50.720">
    <property type="entry name" value="NAD(P)-binding Rossmann-like Domain"/>
    <property type="match status" value="1"/>
</dbReference>
<accession>A0A0K9CNF6</accession>
<gene>
    <name evidence="5" type="ORF">PSAG_04784</name>
</gene>
<proteinExistence type="inferred from homology"/>
<evidence type="ECO:0000256" key="1">
    <source>
        <dbReference type="ARBA" id="ARBA00006484"/>
    </source>
</evidence>
<dbReference type="PANTHER" id="PTHR43086:SF3">
    <property type="entry name" value="NADP-DEPENDENT 3-HYDROXY ACID DEHYDROGENASE YDFG"/>
    <property type="match status" value="1"/>
</dbReference>
<dbReference type="Proteomes" id="UP000004650">
    <property type="component" value="Unassembled WGS sequence"/>
</dbReference>
<evidence type="ECO:0000313" key="6">
    <source>
        <dbReference type="Proteomes" id="UP000004650"/>
    </source>
</evidence>
<keyword evidence="4" id="KW-0812">Transmembrane</keyword>
<evidence type="ECO:0000256" key="3">
    <source>
        <dbReference type="RuleBase" id="RU000363"/>
    </source>
</evidence>
<sequence length="291" mass="33011">TPSFIFLYYILIFYISLKNVIIINNIENSKEVKIMEKILITGASSGIGKELAKYLANKNKKLYLLARSIDKLNLLKKELEEKFSSLKCICIKYDLTDINNLENIVENCDVDLVINCAGFGKITDFSKLSDKEDLDTINVNFISPLILTKKFSERFLQKGQGIVLNVCSTAALYQHPYMAIYSSAKSALLHYSLALDEELSHKNKNVRVLSVCPGPTASNFFDKDIQEKFGSSQKFMMSSEDVAKRIIKVIENKKRFSIIGFRNKLSMFLINLLPISLQLKLVGLILKKVIK</sequence>
<dbReference type="GO" id="GO:0016491">
    <property type="term" value="F:oxidoreductase activity"/>
    <property type="evidence" value="ECO:0007669"/>
    <property type="project" value="UniProtKB-KW"/>
</dbReference>
<organism evidence="5 6">
    <name type="scientific">Fusobacterium animalis D11</name>
    <dbReference type="NCBI Taxonomy" id="556264"/>
    <lineage>
        <taxon>Bacteria</taxon>
        <taxon>Fusobacteriati</taxon>
        <taxon>Fusobacteriota</taxon>
        <taxon>Fusobacteriia</taxon>
        <taxon>Fusobacteriales</taxon>
        <taxon>Fusobacteriaceae</taxon>
        <taxon>Fusobacterium</taxon>
    </lineage>
</organism>
<dbReference type="EMBL" id="ACDS02000106">
    <property type="protein sequence ID" value="KMV75847.1"/>
    <property type="molecule type" value="Genomic_DNA"/>
</dbReference>
<dbReference type="PANTHER" id="PTHR43086">
    <property type="entry name" value="VERY-LONG-CHAIN 3-OXOOACYL-COA REDUCTASE"/>
    <property type="match status" value="1"/>
</dbReference>
<feature type="transmembrane region" description="Helical" evidence="4">
    <location>
        <begin position="6"/>
        <end position="26"/>
    </location>
</feature>
<comment type="caution">
    <text evidence="5">The sequence shown here is derived from an EMBL/GenBank/DDBJ whole genome shotgun (WGS) entry which is preliminary data.</text>
</comment>
<keyword evidence="4" id="KW-0472">Membrane</keyword>
<dbReference type="Pfam" id="PF00106">
    <property type="entry name" value="adh_short"/>
    <property type="match status" value="1"/>
</dbReference>
<evidence type="ECO:0008006" key="7">
    <source>
        <dbReference type="Google" id="ProtNLM"/>
    </source>
</evidence>
<protein>
    <recommendedName>
        <fullName evidence="7">Ketoacyl reductase</fullName>
    </recommendedName>
</protein>
<dbReference type="PRINTS" id="PR00080">
    <property type="entry name" value="SDRFAMILY"/>
</dbReference>
<name>A0A0K9CNF6_9FUSO</name>
<evidence type="ECO:0000256" key="4">
    <source>
        <dbReference type="SAM" id="Phobius"/>
    </source>
</evidence>